<reference evidence="2 3" key="1">
    <citation type="journal article" date="2015" name="Genome Announc.">
        <title>Complete Genome Sequence of a Novel Bacterium within the Family Rhodocyclaceae That Degrades Polycyclic Aromatic Hydrocarbons.</title>
        <authorList>
            <person name="Singleton D.R."/>
            <person name="Dickey A.N."/>
            <person name="Scholl E.H."/>
            <person name="Wright F.A."/>
            <person name="Aitken M.D."/>
        </authorList>
    </citation>
    <scope>NUCLEOTIDE SEQUENCE [LARGE SCALE GENOMIC DNA]</scope>
    <source>
        <strain evidence="3">PG1-Ca6</strain>
    </source>
</reference>
<accession>A0A0C5IYA6</accession>
<organism evidence="2 3">
    <name type="scientific">Rugosibacter aromaticivorans</name>
    <dbReference type="NCBI Taxonomy" id="1565605"/>
    <lineage>
        <taxon>Bacteria</taxon>
        <taxon>Pseudomonadati</taxon>
        <taxon>Pseudomonadota</taxon>
        <taxon>Betaproteobacteria</taxon>
        <taxon>Nitrosomonadales</taxon>
        <taxon>Sterolibacteriaceae</taxon>
        <taxon>Rugosibacter</taxon>
    </lineage>
</organism>
<dbReference type="GO" id="GO:0071949">
    <property type="term" value="F:FAD binding"/>
    <property type="evidence" value="ECO:0007669"/>
    <property type="project" value="InterPro"/>
</dbReference>
<keyword evidence="3" id="KW-1185">Reference proteome</keyword>
<evidence type="ECO:0000313" key="3">
    <source>
        <dbReference type="Proteomes" id="UP000061603"/>
    </source>
</evidence>
<dbReference type="AlphaFoldDB" id="A0A0C5IYA6"/>
<name>A0A0C5IYA6_9PROT</name>
<dbReference type="STRING" id="1565605.PG1C_02975"/>
<gene>
    <name evidence="2" type="ORF">PG1C_02975</name>
</gene>
<dbReference type="Proteomes" id="UP000061603">
    <property type="component" value="Chromosome"/>
</dbReference>
<protein>
    <recommendedName>
        <fullName evidence="1">FAD-binding domain-containing protein</fullName>
    </recommendedName>
</protein>
<dbReference type="PANTHER" id="PTHR42685:SF22">
    <property type="entry name" value="CONDITIONED MEDIUM FACTOR RECEPTOR 1"/>
    <property type="match status" value="1"/>
</dbReference>
<dbReference type="SUPFAM" id="SSF51905">
    <property type="entry name" value="FAD/NAD(P)-binding domain"/>
    <property type="match status" value="1"/>
</dbReference>
<dbReference type="RefSeq" id="WP_202635959.1">
    <property type="nucleotide sequence ID" value="NZ_CP010554.1"/>
</dbReference>
<feature type="domain" description="FAD-binding" evidence="1">
    <location>
        <begin position="5"/>
        <end position="333"/>
    </location>
</feature>
<dbReference type="InterPro" id="IPR036188">
    <property type="entry name" value="FAD/NAD-bd_sf"/>
</dbReference>
<sequence length="446" mass="49104">MSDNFDVVIVGGRVAGSTLAAHLAKQGVKVCVIERDDLKEEPVSTHNIYYNTVDRLVNQTGVDYAQLMSSHAPALLSLKLEIKNGITATFPFPDPSYCIRRSVLDNALLDAARRAGAEIRLNTRVTDVLDDGQRVIGVRTADGEVRARFVVGADGVTSMVARAVQAETWLDIPSDRFCYFSYYRLAEGLPNDVGFFCFDDNKPDPCGYLIFPVGENQVLVGCFPVNADLDKFKNDPDSALKAQLSSFDRTAAYLKGEQTDRVYSRLKMPSYMRRSVGPGWALVGDSGHFKDPVLAQGIGDAVHHAIKLASAIKRSLDNPGSEQAIMDAWERDRDLESIDILFMGVQMSRGAGPGALVVQLMEDAMSDPKLLPVMGGIYQRTHRPADFFNPKTLTRAAIRAVLKKRASVGAIFAEMKEGSKGQRELDGMIRQIKSRPMRPWTLTAKQ</sequence>
<evidence type="ECO:0000259" key="1">
    <source>
        <dbReference type="Pfam" id="PF01494"/>
    </source>
</evidence>
<dbReference type="Gene3D" id="3.50.50.60">
    <property type="entry name" value="FAD/NAD(P)-binding domain"/>
    <property type="match status" value="1"/>
</dbReference>
<dbReference type="HOGENOM" id="CLU_024648_7_0_4"/>
<dbReference type="PANTHER" id="PTHR42685">
    <property type="entry name" value="GERANYLGERANYL DIPHOSPHATE REDUCTASE"/>
    <property type="match status" value="1"/>
</dbReference>
<dbReference type="PRINTS" id="PR00420">
    <property type="entry name" value="RNGMNOXGNASE"/>
</dbReference>
<evidence type="ECO:0000313" key="2">
    <source>
        <dbReference type="EMBL" id="AJP47707.1"/>
    </source>
</evidence>
<dbReference type="KEGG" id="rbu:PG1C_02975"/>
<dbReference type="Pfam" id="PF01494">
    <property type="entry name" value="FAD_binding_3"/>
    <property type="match status" value="1"/>
</dbReference>
<dbReference type="InterPro" id="IPR002938">
    <property type="entry name" value="FAD-bd"/>
</dbReference>
<proteinExistence type="predicted"/>
<dbReference type="EMBL" id="CP010554">
    <property type="protein sequence ID" value="AJP47707.1"/>
    <property type="molecule type" value="Genomic_DNA"/>
</dbReference>
<dbReference type="InterPro" id="IPR050407">
    <property type="entry name" value="Geranylgeranyl_reductase"/>
</dbReference>